<evidence type="ECO:0008006" key="4">
    <source>
        <dbReference type="Google" id="ProtNLM"/>
    </source>
</evidence>
<evidence type="ECO:0000256" key="1">
    <source>
        <dbReference type="SAM" id="MobiDB-lite"/>
    </source>
</evidence>
<proteinExistence type="predicted"/>
<evidence type="ECO:0000313" key="3">
    <source>
        <dbReference type="Proteomes" id="UP001151760"/>
    </source>
</evidence>
<keyword evidence="3" id="KW-1185">Reference proteome</keyword>
<gene>
    <name evidence="2" type="ORF">Tco_0953779</name>
</gene>
<dbReference type="Proteomes" id="UP001151760">
    <property type="component" value="Unassembled WGS sequence"/>
</dbReference>
<name>A0ABQ5E1V0_9ASTR</name>
<organism evidence="2 3">
    <name type="scientific">Tanacetum coccineum</name>
    <dbReference type="NCBI Taxonomy" id="301880"/>
    <lineage>
        <taxon>Eukaryota</taxon>
        <taxon>Viridiplantae</taxon>
        <taxon>Streptophyta</taxon>
        <taxon>Embryophyta</taxon>
        <taxon>Tracheophyta</taxon>
        <taxon>Spermatophyta</taxon>
        <taxon>Magnoliopsida</taxon>
        <taxon>eudicotyledons</taxon>
        <taxon>Gunneridae</taxon>
        <taxon>Pentapetalae</taxon>
        <taxon>asterids</taxon>
        <taxon>campanulids</taxon>
        <taxon>Asterales</taxon>
        <taxon>Asteraceae</taxon>
        <taxon>Asteroideae</taxon>
        <taxon>Anthemideae</taxon>
        <taxon>Anthemidinae</taxon>
        <taxon>Tanacetum</taxon>
    </lineage>
</organism>
<feature type="region of interest" description="Disordered" evidence="1">
    <location>
        <begin position="1"/>
        <end position="58"/>
    </location>
</feature>
<sequence length="148" mass="15824">RDSNACRCTAATRDGRIGGQASRGGGRNREQTGRGGGQTGDRGGQGGGQGNEANRGIDEVPDFATVIAQQLQDLLPTIVAQVDDRNANVGNNRNGFSYKDFVACKLKEFDGKGGMVTYIRWVKKMEAISGCRDNQKFNCSAGLLTIEH</sequence>
<evidence type="ECO:0000313" key="2">
    <source>
        <dbReference type="EMBL" id="GJT45064.1"/>
    </source>
</evidence>
<feature type="non-terminal residue" evidence="2">
    <location>
        <position position="1"/>
    </location>
</feature>
<reference evidence="2" key="2">
    <citation type="submission" date="2022-01" db="EMBL/GenBank/DDBJ databases">
        <authorList>
            <person name="Yamashiro T."/>
            <person name="Shiraishi A."/>
            <person name="Satake H."/>
            <person name="Nakayama K."/>
        </authorList>
    </citation>
    <scope>NUCLEOTIDE SEQUENCE</scope>
</reference>
<protein>
    <recommendedName>
        <fullName evidence="4">Reverse transcriptase domain-containing protein</fullName>
    </recommendedName>
</protein>
<reference evidence="2" key="1">
    <citation type="journal article" date="2022" name="Int. J. Mol. Sci.">
        <title>Draft Genome of Tanacetum Coccineum: Genomic Comparison of Closely Related Tanacetum-Family Plants.</title>
        <authorList>
            <person name="Yamashiro T."/>
            <person name="Shiraishi A."/>
            <person name="Nakayama K."/>
            <person name="Satake H."/>
        </authorList>
    </citation>
    <scope>NUCLEOTIDE SEQUENCE</scope>
</reference>
<comment type="caution">
    <text evidence="2">The sequence shown here is derived from an EMBL/GenBank/DDBJ whole genome shotgun (WGS) entry which is preliminary data.</text>
</comment>
<accession>A0ABQ5E1V0</accession>
<dbReference type="EMBL" id="BQNB010015868">
    <property type="protein sequence ID" value="GJT45064.1"/>
    <property type="molecule type" value="Genomic_DNA"/>
</dbReference>
<feature type="compositionally biased region" description="Gly residues" evidence="1">
    <location>
        <begin position="33"/>
        <end position="50"/>
    </location>
</feature>